<reference evidence="1" key="1">
    <citation type="submission" date="2019-08" db="EMBL/GenBank/DDBJ databases">
        <authorList>
            <person name="Kucharzyk K."/>
            <person name="Murdoch R.W."/>
            <person name="Higgins S."/>
            <person name="Loffler F."/>
        </authorList>
    </citation>
    <scope>NUCLEOTIDE SEQUENCE</scope>
</reference>
<comment type="caution">
    <text evidence="1">The sequence shown here is derived from an EMBL/GenBank/DDBJ whole genome shotgun (WGS) entry which is preliminary data.</text>
</comment>
<organism evidence="1">
    <name type="scientific">bioreactor metagenome</name>
    <dbReference type="NCBI Taxonomy" id="1076179"/>
    <lineage>
        <taxon>unclassified sequences</taxon>
        <taxon>metagenomes</taxon>
        <taxon>ecological metagenomes</taxon>
    </lineage>
</organism>
<dbReference type="EMBL" id="VSSQ01087146">
    <property type="protein sequence ID" value="MPN34225.1"/>
    <property type="molecule type" value="Genomic_DNA"/>
</dbReference>
<protein>
    <submittedName>
        <fullName evidence="1">Uncharacterized protein</fullName>
    </submittedName>
</protein>
<evidence type="ECO:0000313" key="1">
    <source>
        <dbReference type="EMBL" id="MPN34225.1"/>
    </source>
</evidence>
<sequence length="166" mass="16278">MVIATHCLVAGEPVGVVVDALACAMCSGWAGLAAGRDFVGIAAFGDFIQVCGNVDQNPVEEIDARQIDGDAASFLVDVVAAAWHVRVVADQGKGAGAFGGAGPGKVGVAVGAQADMAFVCRDAEGKLACDAGAVGDAVAAQLHGAVSVRVSHASADSSPCRQSGGA</sequence>
<gene>
    <name evidence="1" type="ORF">SDC9_181718</name>
</gene>
<proteinExistence type="predicted"/>
<name>A0A645H5E8_9ZZZZ</name>
<dbReference type="AlphaFoldDB" id="A0A645H5E8"/>
<accession>A0A645H5E8</accession>